<protein>
    <submittedName>
        <fullName evidence="2">Sgc region protein SgcQ</fullName>
    </submittedName>
</protein>
<proteinExistence type="inferred from homology"/>
<dbReference type="AlphaFoldDB" id="A0A518BN27"/>
<name>A0A518BN27_9BACT</name>
<accession>A0A518BN27</accession>
<evidence type="ECO:0000313" key="2">
    <source>
        <dbReference type="EMBL" id="QDU68390.1"/>
    </source>
</evidence>
<dbReference type="SUPFAM" id="SSF51366">
    <property type="entry name" value="Ribulose-phoshate binding barrel"/>
    <property type="match status" value="1"/>
</dbReference>
<comment type="similarity">
    <text evidence="1">Belongs to the BtpA family.</text>
</comment>
<keyword evidence="3" id="KW-1185">Reference proteome</keyword>
<dbReference type="RefSeq" id="WP_145067352.1">
    <property type="nucleotide sequence ID" value="NZ_CP036287.1"/>
</dbReference>
<dbReference type="KEGG" id="pbap:Pla133_34860"/>
<dbReference type="Pfam" id="PF03437">
    <property type="entry name" value="BtpA"/>
    <property type="match status" value="1"/>
</dbReference>
<sequence>MTPAVLNFLRGRRHPALIGVVHLGALPGAPRYGGDLPLVLERAVADALAIAEGGGDAIIVENFGDIPFRRDRVDPETVAAMALATARVQRAVGELAVGVNVLRNDARAALGLCAATGAEFLRVNVHCGAAVADQGLLEGRADETLRERARLGLACAILADVHVKHAEPLAGGTIADAARDALRRGLADGLVVSGAGTGEAADPAALEAVRQACPEAPLLLGSGLSLENAGDYRRLIDAAIVGTSIKLGGRVDRPVDPERVAALCSALAGRP</sequence>
<reference evidence="2 3" key="1">
    <citation type="submission" date="2019-02" db="EMBL/GenBank/DDBJ databases">
        <title>Deep-cultivation of Planctomycetes and their phenomic and genomic characterization uncovers novel biology.</title>
        <authorList>
            <person name="Wiegand S."/>
            <person name="Jogler M."/>
            <person name="Boedeker C."/>
            <person name="Pinto D."/>
            <person name="Vollmers J."/>
            <person name="Rivas-Marin E."/>
            <person name="Kohn T."/>
            <person name="Peeters S.H."/>
            <person name="Heuer A."/>
            <person name="Rast P."/>
            <person name="Oberbeckmann S."/>
            <person name="Bunk B."/>
            <person name="Jeske O."/>
            <person name="Meyerdierks A."/>
            <person name="Storesund J.E."/>
            <person name="Kallscheuer N."/>
            <person name="Luecker S."/>
            <person name="Lage O.M."/>
            <person name="Pohl T."/>
            <person name="Merkel B.J."/>
            <person name="Hornburger P."/>
            <person name="Mueller R.-W."/>
            <person name="Bruemmer F."/>
            <person name="Labrenz M."/>
            <person name="Spormann A.M."/>
            <person name="Op den Camp H."/>
            <person name="Overmann J."/>
            <person name="Amann R."/>
            <person name="Jetten M.S.M."/>
            <person name="Mascher T."/>
            <person name="Medema M.H."/>
            <person name="Devos D.P."/>
            <person name="Kaster A.-K."/>
            <person name="Ovreas L."/>
            <person name="Rohde M."/>
            <person name="Galperin M.Y."/>
            <person name="Jogler C."/>
        </authorList>
    </citation>
    <scope>NUCLEOTIDE SEQUENCE [LARGE SCALE GENOMIC DNA]</scope>
    <source>
        <strain evidence="2 3">Pla133</strain>
    </source>
</reference>
<dbReference type="NCBIfam" id="TIGR00259">
    <property type="entry name" value="thylakoid_BtpA"/>
    <property type="match status" value="1"/>
</dbReference>
<dbReference type="PANTHER" id="PTHR21381">
    <property type="entry name" value="ZGC:162297"/>
    <property type="match status" value="1"/>
</dbReference>
<organism evidence="2 3">
    <name type="scientific">Engelhardtia mirabilis</name>
    <dbReference type="NCBI Taxonomy" id="2528011"/>
    <lineage>
        <taxon>Bacteria</taxon>
        <taxon>Pseudomonadati</taxon>
        <taxon>Planctomycetota</taxon>
        <taxon>Planctomycetia</taxon>
        <taxon>Planctomycetia incertae sedis</taxon>
        <taxon>Engelhardtia</taxon>
    </lineage>
</organism>
<dbReference type="PIRSF" id="PIRSF005956">
    <property type="entry name" value="BtpA"/>
    <property type="match status" value="1"/>
</dbReference>
<evidence type="ECO:0000313" key="3">
    <source>
        <dbReference type="Proteomes" id="UP000316921"/>
    </source>
</evidence>
<gene>
    <name evidence="2" type="primary">sgcQ</name>
    <name evidence="2" type="ORF">Pla133_34860</name>
</gene>
<dbReference type="EMBL" id="CP036287">
    <property type="protein sequence ID" value="QDU68390.1"/>
    <property type="molecule type" value="Genomic_DNA"/>
</dbReference>
<evidence type="ECO:0000256" key="1">
    <source>
        <dbReference type="ARBA" id="ARBA00006007"/>
    </source>
</evidence>
<dbReference type="InterPro" id="IPR005137">
    <property type="entry name" value="BtpA"/>
</dbReference>
<dbReference type="Proteomes" id="UP000316921">
    <property type="component" value="Chromosome"/>
</dbReference>
<dbReference type="InterPro" id="IPR011060">
    <property type="entry name" value="RibuloseP-bd_barrel"/>
</dbReference>
<dbReference type="PANTHER" id="PTHR21381:SF3">
    <property type="entry name" value="SGC REGION PROTEIN SGCQ-RELATED"/>
    <property type="match status" value="1"/>
</dbReference>